<dbReference type="NCBIfam" id="NF041414">
    <property type="entry name" value="ArsI_CadI_VOC"/>
    <property type="match status" value="1"/>
</dbReference>
<dbReference type="Gene3D" id="3.10.180.10">
    <property type="entry name" value="2,3-Dihydroxybiphenyl 1,2-Dioxygenase, domain 1"/>
    <property type="match status" value="1"/>
</dbReference>
<dbReference type="PANTHER" id="PTHR41294:SF1">
    <property type="entry name" value="CADMIUM-INDUCED PROTEIN CADI"/>
    <property type="match status" value="1"/>
</dbReference>
<dbReference type="SUPFAM" id="SSF54593">
    <property type="entry name" value="Glyoxalase/Bleomycin resistance protein/Dihydroxybiphenyl dioxygenase"/>
    <property type="match status" value="1"/>
</dbReference>
<dbReference type="EMBL" id="CADIKF010000006">
    <property type="protein sequence ID" value="CAB3751054.1"/>
    <property type="molecule type" value="Genomic_DNA"/>
</dbReference>
<dbReference type="GO" id="GO:0046686">
    <property type="term" value="P:response to cadmium ion"/>
    <property type="evidence" value="ECO:0007669"/>
    <property type="project" value="TreeGrafter"/>
</dbReference>
<feature type="compositionally biased region" description="Low complexity" evidence="1">
    <location>
        <begin position="148"/>
        <end position="161"/>
    </location>
</feature>
<proteinExistence type="predicted"/>
<gene>
    <name evidence="2" type="ORF">LMG29739_01213</name>
</gene>
<dbReference type="InterPro" id="IPR049789">
    <property type="entry name" value="ArsI/CadI-like"/>
</dbReference>
<evidence type="ECO:0000313" key="3">
    <source>
        <dbReference type="Proteomes" id="UP000494329"/>
    </source>
</evidence>
<reference evidence="2 3" key="1">
    <citation type="submission" date="2020-04" db="EMBL/GenBank/DDBJ databases">
        <authorList>
            <person name="De Canck E."/>
        </authorList>
    </citation>
    <scope>NUCLEOTIDE SEQUENCE [LARGE SCALE GENOMIC DNA]</scope>
    <source>
        <strain evidence="2 3">LMG 29739</strain>
    </source>
</reference>
<dbReference type="AlphaFoldDB" id="A0A6J5DC78"/>
<dbReference type="Proteomes" id="UP000494329">
    <property type="component" value="Unassembled WGS sequence"/>
</dbReference>
<protein>
    <recommendedName>
        <fullName evidence="4">Cadmium-induced protein CadI</fullName>
    </recommendedName>
</protein>
<organism evidence="2 3">
    <name type="scientific">Paraburkholderia solisilvae</name>
    <dbReference type="NCBI Taxonomy" id="624376"/>
    <lineage>
        <taxon>Bacteria</taxon>
        <taxon>Pseudomonadati</taxon>
        <taxon>Pseudomonadota</taxon>
        <taxon>Betaproteobacteria</taxon>
        <taxon>Burkholderiales</taxon>
        <taxon>Burkholderiaceae</taxon>
        <taxon>Paraburkholderia</taxon>
    </lineage>
</organism>
<evidence type="ECO:0000313" key="2">
    <source>
        <dbReference type="EMBL" id="CAB3751054.1"/>
    </source>
</evidence>
<sequence>MKRMHIHVSVEDLTESIRFYSAMFGGVEPTVRKQDYCKWELTDPAVNFAISQRLARSGIDHFGIQVETEEELTEMRNRFALAEIAAEEQTATQCCYAISDKSWTVDPQGVAWETFRTLNTAPTYGESRHDAAAAAATADAADTDTNTDPDGGPAAANSNASCCAPQQQSAVTIAFRRRR</sequence>
<accession>A0A6J5DC78</accession>
<evidence type="ECO:0008006" key="4">
    <source>
        <dbReference type="Google" id="ProtNLM"/>
    </source>
</evidence>
<evidence type="ECO:0000256" key="1">
    <source>
        <dbReference type="SAM" id="MobiDB-lite"/>
    </source>
</evidence>
<dbReference type="RefSeq" id="WP_175109900.1">
    <property type="nucleotide sequence ID" value="NZ_CADIKF010000006.1"/>
</dbReference>
<feature type="region of interest" description="Disordered" evidence="1">
    <location>
        <begin position="129"/>
        <end position="161"/>
    </location>
</feature>
<dbReference type="InterPro" id="IPR052393">
    <property type="entry name" value="Cadmium-induced_rsp"/>
</dbReference>
<name>A0A6J5DC78_9BURK</name>
<dbReference type="PANTHER" id="PTHR41294">
    <property type="entry name" value="CADMIUM-INDUCED PROTEIN CADI"/>
    <property type="match status" value="1"/>
</dbReference>
<dbReference type="InterPro" id="IPR029068">
    <property type="entry name" value="Glyas_Bleomycin-R_OHBP_Dase"/>
</dbReference>
<keyword evidence="3" id="KW-1185">Reference proteome</keyword>